<sequence length="75" mass="8730">MYSHDQYRVGHRVGLVNYSDRYLGADEAGTRGIVEAVTKPSRCMTVYHVRCEQTLRLIEAEARNMRFIMQPPTRK</sequence>
<protein>
    <submittedName>
        <fullName evidence="1">Uncharacterized protein</fullName>
    </submittedName>
</protein>
<name>A0A9X9P1D4_9CAUD</name>
<evidence type="ECO:0000313" key="1">
    <source>
        <dbReference type="EMBL" id="UYE92918.1"/>
    </source>
</evidence>
<gene>
    <name evidence="1" type="ORF">SEMA_0008</name>
</gene>
<organism evidence="1 2">
    <name type="scientific">Pseudomonas phage vB PaM SEMA</name>
    <dbReference type="NCBI Taxonomy" id="2982920"/>
    <lineage>
        <taxon>Viruses</taxon>
        <taxon>Duplodnaviria</taxon>
        <taxon>Heunggongvirae</taxon>
        <taxon>Uroviricota</taxon>
        <taxon>Caudoviricetes</taxon>
        <taxon>Autographivirales</taxon>
        <taxon>Autoscriptoviridae</taxon>
        <taxon>Krylovirinae</taxon>
        <taxon>Phikmvvirus</taxon>
        <taxon>Phikmvvirus SEMA</taxon>
    </lineage>
</organism>
<reference evidence="1" key="1">
    <citation type="submission" date="2022-09" db="EMBL/GenBank/DDBJ databases">
        <title>Combination of phages and antibiotics with enhanced anti-biofilm efficacy against dual-species biofilms in a three-dimensional lung epithelial model.</title>
        <authorList>
            <person name="Akturk E."/>
            <person name="Melo L.D.R."/>
            <person name="Pinto G."/>
            <person name="Ostyn L."/>
            <person name="Crabbe A."/>
            <person name="Azeredo J."/>
            <person name="Coenye T."/>
        </authorList>
    </citation>
    <scope>NUCLEOTIDE SEQUENCE</scope>
</reference>
<dbReference type="Proteomes" id="UP001163710">
    <property type="component" value="Segment"/>
</dbReference>
<accession>A0A9X9P1D4</accession>
<proteinExistence type="predicted"/>
<dbReference type="EMBL" id="OP556577">
    <property type="protein sequence ID" value="UYE92918.1"/>
    <property type="molecule type" value="Genomic_DNA"/>
</dbReference>
<keyword evidence="2" id="KW-1185">Reference proteome</keyword>
<evidence type="ECO:0000313" key="2">
    <source>
        <dbReference type="Proteomes" id="UP001163710"/>
    </source>
</evidence>